<dbReference type="Proteomes" id="UP000238095">
    <property type="component" value="Chromosome 1"/>
</dbReference>
<protein>
    <submittedName>
        <fullName evidence="1">Uncharacterized protein</fullName>
    </submittedName>
</protein>
<proteinExistence type="predicted"/>
<dbReference type="AlphaFoldDB" id="A0A2K4WX66"/>
<gene>
    <name evidence="1" type="ORF">CFBP3840_03451</name>
</gene>
<evidence type="ECO:0000313" key="1">
    <source>
        <dbReference type="EMBL" id="SOS40489.1"/>
    </source>
</evidence>
<sequence length="60" mass="6717">MLTIAFPVHVRMESCHLLIILEWETLPGRLPVLRVYVVEGVGPVISLGTFKPRQILHIGA</sequence>
<organism evidence="1 2">
    <name type="scientific">Pseudomonas syringae</name>
    <dbReference type="NCBI Taxonomy" id="317"/>
    <lineage>
        <taxon>Bacteria</taxon>
        <taxon>Pseudomonadati</taxon>
        <taxon>Pseudomonadota</taxon>
        <taxon>Gammaproteobacteria</taxon>
        <taxon>Pseudomonadales</taxon>
        <taxon>Pseudomonadaceae</taxon>
        <taxon>Pseudomonas</taxon>
    </lineage>
</organism>
<name>A0A2K4WX66_PSESX</name>
<dbReference type="EMBL" id="LT963409">
    <property type="protein sequence ID" value="SOS40489.1"/>
    <property type="molecule type" value="Genomic_DNA"/>
</dbReference>
<accession>A0A2K4WX66</accession>
<reference evidence="1 2" key="1">
    <citation type="submission" date="2017-11" db="EMBL/GenBank/DDBJ databases">
        <authorList>
            <person name="Han C.G."/>
        </authorList>
    </citation>
    <scope>NUCLEOTIDE SEQUENCE [LARGE SCALE GENOMIC DNA]</scope>
    <source>
        <strain evidence="1">CFBP3840</strain>
    </source>
</reference>
<evidence type="ECO:0000313" key="2">
    <source>
        <dbReference type="Proteomes" id="UP000238095"/>
    </source>
</evidence>